<keyword evidence="3" id="KW-1185">Reference proteome</keyword>
<dbReference type="InterPro" id="IPR010985">
    <property type="entry name" value="Ribbon_hlx_hlx"/>
</dbReference>
<protein>
    <recommendedName>
        <fullName evidence="1">Ribbon-helix-helix protein CopG domain-containing protein</fullName>
    </recommendedName>
</protein>
<dbReference type="InterPro" id="IPR002145">
    <property type="entry name" value="CopG"/>
</dbReference>
<dbReference type="SUPFAM" id="SSF47598">
    <property type="entry name" value="Ribbon-helix-helix"/>
    <property type="match status" value="1"/>
</dbReference>
<dbReference type="RefSeq" id="WP_179700900.1">
    <property type="nucleotide sequence ID" value="NZ_BAAAHA010000006.1"/>
</dbReference>
<dbReference type="GO" id="GO:0006355">
    <property type="term" value="P:regulation of DNA-templated transcription"/>
    <property type="evidence" value="ECO:0007669"/>
    <property type="project" value="InterPro"/>
</dbReference>
<comment type="caution">
    <text evidence="2">The sequence shown here is derived from an EMBL/GenBank/DDBJ whole genome shotgun (WGS) entry which is preliminary data.</text>
</comment>
<dbReference type="AlphaFoldDB" id="A0A853DVZ1"/>
<gene>
    <name evidence="2" type="ORF">HNR14_001976</name>
</gene>
<evidence type="ECO:0000313" key="3">
    <source>
        <dbReference type="Proteomes" id="UP000521075"/>
    </source>
</evidence>
<reference evidence="2 3" key="1">
    <citation type="submission" date="2020-07" db="EMBL/GenBank/DDBJ databases">
        <title>Sequencing the genomes of 1000 actinobacteria strains.</title>
        <authorList>
            <person name="Klenk H.-P."/>
        </authorList>
    </citation>
    <scope>NUCLEOTIDE SEQUENCE [LARGE SCALE GENOMIC DNA]</scope>
    <source>
        <strain evidence="2 3">DSM 15166</strain>
    </source>
</reference>
<sequence>MTRKLTDADEERYARAAARAESNDALPADATVIDATINQDGRALMEELLGSPEAVERAMGRPSVDGTMRAGHSPVRQVRLPRELDDLLKARAAAEHRKPSELMREALVAYLEAS</sequence>
<dbReference type="CDD" id="cd21631">
    <property type="entry name" value="RHH_CopG_NikR-like"/>
    <property type="match status" value="1"/>
</dbReference>
<organism evidence="2 3">
    <name type="scientific">Leifsonia naganoensis</name>
    <dbReference type="NCBI Taxonomy" id="150025"/>
    <lineage>
        <taxon>Bacteria</taxon>
        <taxon>Bacillati</taxon>
        <taxon>Actinomycetota</taxon>
        <taxon>Actinomycetes</taxon>
        <taxon>Micrococcales</taxon>
        <taxon>Microbacteriaceae</taxon>
        <taxon>Leifsonia</taxon>
    </lineage>
</organism>
<feature type="domain" description="Ribbon-helix-helix protein CopG" evidence="1">
    <location>
        <begin position="77"/>
        <end position="112"/>
    </location>
</feature>
<evidence type="ECO:0000259" key="1">
    <source>
        <dbReference type="Pfam" id="PF01402"/>
    </source>
</evidence>
<dbReference type="EMBL" id="JACCHJ010000001">
    <property type="protein sequence ID" value="NYK10095.1"/>
    <property type="molecule type" value="Genomic_DNA"/>
</dbReference>
<proteinExistence type="predicted"/>
<evidence type="ECO:0000313" key="2">
    <source>
        <dbReference type="EMBL" id="NYK10095.1"/>
    </source>
</evidence>
<dbReference type="Proteomes" id="UP000521075">
    <property type="component" value="Unassembled WGS sequence"/>
</dbReference>
<name>A0A853DVZ1_9MICO</name>
<accession>A0A853DVZ1</accession>
<dbReference type="Pfam" id="PF01402">
    <property type="entry name" value="RHH_1"/>
    <property type="match status" value="1"/>
</dbReference>